<reference evidence="1" key="1">
    <citation type="submission" date="2020-07" db="EMBL/GenBank/DDBJ databases">
        <authorList>
            <person name="Lin J."/>
        </authorList>
    </citation>
    <scope>NUCLEOTIDE SEQUENCE</scope>
</reference>
<proteinExistence type="predicted"/>
<dbReference type="AlphaFoldDB" id="A0A6V7NVV4"/>
<protein>
    <submittedName>
        <fullName evidence="1">Uncharacterized protein</fullName>
    </submittedName>
</protein>
<accession>A0A6V7NVV4</accession>
<dbReference type="EMBL" id="LR862142">
    <property type="protein sequence ID" value="CAD1822712.1"/>
    <property type="molecule type" value="Genomic_DNA"/>
</dbReference>
<name>A0A6V7NVV4_ANACO</name>
<evidence type="ECO:0000313" key="1">
    <source>
        <dbReference type="EMBL" id="CAD1822712.1"/>
    </source>
</evidence>
<organism evidence="1">
    <name type="scientific">Ananas comosus var. bracteatus</name>
    <name type="common">red pineapple</name>
    <dbReference type="NCBI Taxonomy" id="296719"/>
    <lineage>
        <taxon>Eukaryota</taxon>
        <taxon>Viridiplantae</taxon>
        <taxon>Streptophyta</taxon>
        <taxon>Embryophyta</taxon>
        <taxon>Tracheophyta</taxon>
        <taxon>Spermatophyta</taxon>
        <taxon>Magnoliopsida</taxon>
        <taxon>Liliopsida</taxon>
        <taxon>Poales</taxon>
        <taxon>Bromeliaceae</taxon>
        <taxon>Bromelioideae</taxon>
        <taxon>Ananas</taxon>
    </lineage>
</organism>
<sequence length="125" mass="13922">MAYRYTAQVVRKLLSGWLIVPVREPVYRYASVAIMVYLYTAQGFAQVALRLASVPVHGPVYRYAREHQFVARLGSLDSGLREESTKPKITGFGEELGVSLISGFGGLRSIQQVVPQLRGFFAARD</sequence>
<gene>
    <name evidence="1" type="ORF">CB5_LOCUS5923</name>
</gene>